<reference evidence="4" key="1">
    <citation type="submission" date="2025-08" db="UniProtKB">
        <authorList>
            <consortium name="Ensembl"/>
        </authorList>
    </citation>
    <scope>IDENTIFICATION</scope>
</reference>
<dbReference type="InterPro" id="IPR013766">
    <property type="entry name" value="Thioredoxin_domain"/>
</dbReference>
<evidence type="ECO:0000313" key="4">
    <source>
        <dbReference type="Ensembl" id="ENSEBUP00000023672.1"/>
    </source>
</evidence>
<feature type="domain" description="Thioredoxin" evidence="3">
    <location>
        <begin position="49"/>
        <end position="169"/>
    </location>
</feature>
<dbReference type="PANTHER" id="PTHR46115">
    <property type="entry name" value="THIOREDOXIN-LIKE PROTEIN 1"/>
    <property type="match status" value="1"/>
</dbReference>
<evidence type="ECO:0000256" key="1">
    <source>
        <dbReference type="ARBA" id="ARBA00023157"/>
    </source>
</evidence>
<dbReference type="InterPro" id="IPR036249">
    <property type="entry name" value="Thioredoxin-like_sf"/>
</dbReference>
<keyword evidence="1" id="KW-1015">Disulfide bond</keyword>
<dbReference type="Ensembl" id="ENSEBUT00000024248.1">
    <property type="protein sequence ID" value="ENSEBUP00000023672.1"/>
    <property type="gene ID" value="ENSEBUG00000014586.1"/>
</dbReference>
<dbReference type="Proteomes" id="UP000694388">
    <property type="component" value="Unplaced"/>
</dbReference>
<reference evidence="4" key="2">
    <citation type="submission" date="2025-09" db="UniProtKB">
        <authorList>
            <consortium name="Ensembl"/>
        </authorList>
    </citation>
    <scope>IDENTIFICATION</scope>
</reference>
<dbReference type="AlphaFoldDB" id="A0A8C4R3Q0"/>
<dbReference type="PRINTS" id="PR00421">
    <property type="entry name" value="THIOREDOXIN"/>
</dbReference>
<dbReference type="CDD" id="cd02947">
    <property type="entry name" value="TRX_family"/>
    <property type="match status" value="1"/>
</dbReference>
<sequence>MRNHLRIQVPEGIIIVGGYEGVFTFTGEYESVMYILMPGSMFQHHSRGCFVFFAGPAVTSPWTMATVKIETKAEFEDALAAAGGKLVVIKFSATWCGPCRNIHAFFETLVKKYHDVIFGAVDVDDLPEVAEECGVQCMPTFLFYKNKEKVHTFSGANENSLEKFVKELK</sequence>
<protein>
    <recommendedName>
        <fullName evidence="3">Thioredoxin domain-containing protein</fullName>
    </recommendedName>
</protein>
<evidence type="ECO:0000313" key="5">
    <source>
        <dbReference type="Proteomes" id="UP000694388"/>
    </source>
</evidence>
<dbReference type="Pfam" id="PF00085">
    <property type="entry name" value="Thioredoxin"/>
    <property type="match status" value="1"/>
</dbReference>
<dbReference type="PROSITE" id="PS51352">
    <property type="entry name" value="THIOREDOXIN_2"/>
    <property type="match status" value="1"/>
</dbReference>
<proteinExistence type="predicted"/>
<keyword evidence="2" id="KW-0676">Redox-active center</keyword>
<name>A0A8C4R3Q0_EPTBU</name>
<dbReference type="PROSITE" id="PS00194">
    <property type="entry name" value="THIOREDOXIN_1"/>
    <property type="match status" value="1"/>
</dbReference>
<evidence type="ECO:0000259" key="3">
    <source>
        <dbReference type="PROSITE" id="PS51352"/>
    </source>
</evidence>
<evidence type="ECO:0000256" key="2">
    <source>
        <dbReference type="ARBA" id="ARBA00023284"/>
    </source>
</evidence>
<organism evidence="4 5">
    <name type="scientific">Eptatretus burgeri</name>
    <name type="common">Inshore hagfish</name>
    <dbReference type="NCBI Taxonomy" id="7764"/>
    <lineage>
        <taxon>Eukaryota</taxon>
        <taxon>Metazoa</taxon>
        <taxon>Chordata</taxon>
        <taxon>Craniata</taxon>
        <taxon>Vertebrata</taxon>
        <taxon>Cyclostomata</taxon>
        <taxon>Myxini</taxon>
        <taxon>Myxiniformes</taxon>
        <taxon>Myxinidae</taxon>
        <taxon>Eptatretinae</taxon>
        <taxon>Eptatretus</taxon>
    </lineage>
</organism>
<keyword evidence="5" id="KW-1185">Reference proteome</keyword>
<dbReference type="SUPFAM" id="SSF52833">
    <property type="entry name" value="Thioredoxin-like"/>
    <property type="match status" value="1"/>
</dbReference>
<accession>A0A8C4R3Q0</accession>
<dbReference type="GeneTree" id="ENSGT00940000163988"/>
<dbReference type="InterPro" id="IPR017937">
    <property type="entry name" value="Thioredoxin_CS"/>
</dbReference>
<dbReference type="Gene3D" id="3.40.30.10">
    <property type="entry name" value="Glutaredoxin"/>
    <property type="match status" value="1"/>
</dbReference>